<dbReference type="EMBL" id="CAVLGL010000101">
    <property type="protein sequence ID" value="CAK1598241.1"/>
    <property type="molecule type" value="Genomic_DNA"/>
</dbReference>
<keyword evidence="9" id="KW-0804">Transcription</keyword>
<dbReference type="PROSITE" id="PS50950">
    <property type="entry name" value="ZF_THAP"/>
    <property type="match status" value="1"/>
</dbReference>
<evidence type="ECO:0000313" key="14">
    <source>
        <dbReference type="EMBL" id="CAK1598241.1"/>
    </source>
</evidence>
<dbReference type="PANTHER" id="PTHR46600:SF1">
    <property type="entry name" value="THAP DOMAIN-CONTAINING PROTEIN 1"/>
    <property type="match status" value="1"/>
</dbReference>
<dbReference type="GO" id="GO:0008270">
    <property type="term" value="F:zinc ion binding"/>
    <property type="evidence" value="ECO:0007669"/>
    <property type="project" value="UniProtKB-KW"/>
</dbReference>
<evidence type="ECO:0000256" key="4">
    <source>
        <dbReference type="ARBA" id="ARBA00022771"/>
    </source>
</evidence>
<dbReference type="SUPFAM" id="SSF57716">
    <property type="entry name" value="Glucocorticoid receptor-like (DNA-binding domain)"/>
    <property type="match status" value="1"/>
</dbReference>
<keyword evidence="3" id="KW-0479">Metal-binding</keyword>
<organism evidence="14 15">
    <name type="scientific">Parnassius mnemosyne</name>
    <name type="common">clouded apollo</name>
    <dbReference type="NCBI Taxonomy" id="213953"/>
    <lineage>
        <taxon>Eukaryota</taxon>
        <taxon>Metazoa</taxon>
        <taxon>Ecdysozoa</taxon>
        <taxon>Arthropoda</taxon>
        <taxon>Hexapoda</taxon>
        <taxon>Insecta</taxon>
        <taxon>Pterygota</taxon>
        <taxon>Neoptera</taxon>
        <taxon>Endopterygota</taxon>
        <taxon>Lepidoptera</taxon>
        <taxon>Glossata</taxon>
        <taxon>Ditrysia</taxon>
        <taxon>Papilionoidea</taxon>
        <taxon>Papilionidae</taxon>
        <taxon>Parnassiinae</taxon>
        <taxon>Parnassini</taxon>
        <taxon>Parnassius</taxon>
        <taxon>Driopa</taxon>
    </lineage>
</organism>
<keyword evidence="4 12" id="KW-0863">Zinc-finger</keyword>
<dbReference type="GO" id="GO:0043565">
    <property type="term" value="F:sequence-specific DNA binding"/>
    <property type="evidence" value="ECO:0007669"/>
    <property type="project" value="InterPro"/>
</dbReference>
<evidence type="ECO:0000256" key="5">
    <source>
        <dbReference type="ARBA" id="ARBA00022833"/>
    </source>
</evidence>
<dbReference type="PANTHER" id="PTHR46600">
    <property type="entry name" value="THAP DOMAIN-CONTAINING"/>
    <property type="match status" value="1"/>
</dbReference>
<sequence length="202" mass="22684">MFRKCCVSECNSLRQDVRLHQLPANKDIRNRWLQCIGYSNLVGKSSEITKNMYVCHKHFEQKFINPKTNRLKCFAYPSLFTDLEISLGNPSIDFKETDSKTMTIDHKYAKKRHIDHSYSQLAESASNKLPRLTVSVTSTLTPVENAVASSSSEIQDAQVTLTTMEHSIAAFSTHAIASSGTTSQDTQQGNNNQNCIYNIESA</sequence>
<gene>
    <name evidence="14" type="ORF">PARMNEM_LOCUS17260</name>
</gene>
<name>A0AAV1LS21_9NEOP</name>
<evidence type="ECO:0000256" key="3">
    <source>
        <dbReference type="ARBA" id="ARBA00022723"/>
    </source>
</evidence>
<dbReference type="SMART" id="SM00692">
    <property type="entry name" value="DM3"/>
    <property type="match status" value="1"/>
</dbReference>
<keyword evidence="8 12" id="KW-0238">DNA-binding</keyword>
<keyword evidence="6" id="KW-0805">Transcription regulation</keyword>
<dbReference type="Proteomes" id="UP001314205">
    <property type="component" value="Unassembled WGS sequence"/>
</dbReference>
<evidence type="ECO:0000256" key="7">
    <source>
        <dbReference type="ARBA" id="ARBA00023054"/>
    </source>
</evidence>
<dbReference type="SMART" id="SM00980">
    <property type="entry name" value="THAP"/>
    <property type="match status" value="1"/>
</dbReference>
<protein>
    <recommendedName>
        <fullName evidence="13">THAP-type domain-containing protein</fullName>
    </recommendedName>
</protein>
<accession>A0AAV1LS21</accession>
<reference evidence="14 15" key="1">
    <citation type="submission" date="2023-11" db="EMBL/GenBank/DDBJ databases">
        <authorList>
            <person name="Hedman E."/>
            <person name="Englund M."/>
            <person name="Stromberg M."/>
            <person name="Nyberg Akerstrom W."/>
            <person name="Nylinder S."/>
            <person name="Jareborg N."/>
            <person name="Kallberg Y."/>
            <person name="Kronander E."/>
        </authorList>
    </citation>
    <scope>NUCLEOTIDE SEQUENCE [LARGE SCALE GENOMIC DNA]</scope>
</reference>
<evidence type="ECO:0000256" key="9">
    <source>
        <dbReference type="ARBA" id="ARBA00023163"/>
    </source>
</evidence>
<comment type="subcellular location">
    <subcellularLocation>
        <location evidence="1">Nucleus</location>
        <location evidence="1">Nucleoplasm</location>
    </subcellularLocation>
</comment>
<keyword evidence="15" id="KW-1185">Reference proteome</keyword>
<dbReference type="Gene3D" id="6.20.210.20">
    <property type="entry name" value="THAP domain"/>
    <property type="match status" value="1"/>
</dbReference>
<dbReference type="InterPro" id="IPR006612">
    <property type="entry name" value="THAP_Znf"/>
</dbReference>
<dbReference type="InterPro" id="IPR038441">
    <property type="entry name" value="THAP_Znf_sf"/>
</dbReference>
<evidence type="ECO:0000256" key="12">
    <source>
        <dbReference type="PROSITE-ProRule" id="PRU00309"/>
    </source>
</evidence>
<evidence type="ECO:0000256" key="6">
    <source>
        <dbReference type="ARBA" id="ARBA00023015"/>
    </source>
</evidence>
<keyword evidence="11" id="KW-0131">Cell cycle</keyword>
<keyword evidence="7" id="KW-0175">Coiled coil</keyword>
<evidence type="ECO:0000256" key="1">
    <source>
        <dbReference type="ARBA" id="ARBA00004642"/>
    </source>
</evidence>
<proteinExistence type="inferred from homology"/>
<dbReference type="GO" id="GO:0005654">
    <property type="term" value="C:nucleoplasm"/>
    <property type="evidence" value="ECO:0007669"/>
    <property type="project" value="UniProtKB-SubCell"/>
</dbReference>
<dbReference type="AlphaFoldDB" id="A0AAV1LS21"/>
<keyword evidence="10" id="KW-0539">Nucleus</keyword>
<evidence type="ECO:0000256" key="2">
    <source>
        <dbReference type="ARBA" id="ARBA00006177"/>
    </source>
</evidence>
<comment type="similarity">
    <text evidence="2">Belongs to the THAP1 family.</text>
</comment>
<evidence type="ECO:0000256" key="8">
    <source>
        <dbReference type="ARBA" id="ARBA00023125"/>
    </source>
</evidence>
<evidence type="ECO:0000259" key="13">
    <source>
        <dbReference type="PROSITE" id="PS50950"/>
    </source>
</evidence>
<feature type="domain" description="THAP-type" evidence="13">
    <location>
        <begin position="1"/>
        <end position="80"/>
    </location>
</feature>
<dbReference type="InterPro" id="IPR026516">
    <property type="entry name" value="THAP1/10"/>
</dbReference>
<comment type="caution">
    <text evidence="14">The sequence shown here is derived from an EMBL/GenBank/DDBJ whole genome shotgun (WGS) entry which is preliminary data.</text>
</comment>
<evidence type="ECO:0000313" key="15">
    <source>
        <dbReference type="Proteomes" id="UP001314205"/>
    </source>
</evidence>
<evidence type="ECO:0000256" key="11">
    <source>
        <dbReference type="ARBA" id="ARBA00023306"/>
    </source>
</evidence>
<keyword evidence="5" id="KW-0862">Zinc</keyword>
<dbReference type="Pfam" id="PF05485">
    <property type="entry name" value="THAP"/>
    <property type="match status" value="1"/>
</dbReference>
<evidence type="ECO:0000256" key="10">
    <source>
        <dbReference type="ARBA" id="ARBA00023242"/>
    </source>
</evidence>